<dbReference type="InterPro" id="IPR037185">
    <property type="entry name" value="EmrE-like"/>
</dbReference>
<comment type="subcellular location">
    <subcellularLocation>
        <location evidence="1">Membrane</location>
        <topology evidence="1">Multi-pass membrane protein</topology>
    </subcellularLocation>
</comment>
<gene>
    <name evidence="7" type="ORF">J2T55_001791</name>
</gene>
<keyword evidence="4 5" id="KW-0472">Membrane</keyword>
<dbReference type="PANTHER" id="PTHR22911:SF6">
    <property type="entry name" value="SOLUTE CARRIER FAMILY 35 MEMBER G1"/>
    <property type="match status" value="1"/>
</dbReference>
<feature type="domain" description="EamA" evidence="6">
    <location>
        <begin position="11"/>
        <end position="141"/>
    </location>
</feature>
<protein>
    <submittedName>
        <fullName evidence="7">Drug/metabolite transporter (DMT)-like permease</fullName>
    </submittedName>
</protein>
<feature type="transmembrane region" description="Helical" evidence="5">
    <location>
        <begin position="263"/>
        <end position="280"/>
    </location>
</feature>
<keyword evidence="3 5" id="KW-1133">Transmembrane helix</keyword>
<dbReference type="PANTHER" id="PTHR22911">
    <property type="entry name" value="ACYL-MALONYL CONDENSING ENZYME-RELATED"/>
    <property type="match status" value="1"/>
</dbReference>
<feature type="transmembrane region" description="Helical" evidence="5">
    <location>
        <begin position="125"/>
        <end position="141"/>
    </location>
</feature>
<accession>A0AAE3L1L4</accession>
<comment type="caution">
    <text evidence="7">The sequence shown here is derived from an EMBL/GenBank/DDBJ whole genome shotgun (WGS) entry which is preliminary data.</text>
</comment>
<dbReference type="RefSeq" id="WP_259055733.1">
    <property type="nucleotide sequence ID" value="NZ_JANUCT010000011.1"/>
</dbReference>
<dbReference type="Pfam" id="PF00892">
    <property type="entry name" value="EamA"/>
    <property type="match status" value="2"/>
</dbReference>
<feature type="transmembrane region" description="Helical" evidence="5">
    <location>
        <begin position="147"/>
        <end position="169"/>
    </location>
</feature>
<name>A0AAE3L1L4_9GAMM</name>
<dbReference type="Proteomes" id="UP001204445">
    <property type="component" value="Unassembled WGS sequence"/>
</dbReference>
<organism evidence="7 8">
    <name type="scientific">Methylohalomonas lacus</name>
    <dbReference type="NCBI Taxonomy" id="398773"/>
    <lineage>
        <taxon>Bacteria</taxon>
        <taxon>Pseudomonadati</taxon>
        <taxon>Pseudomonadota</taxon>
        <taxon>Gammaproteobacteria</taxon>
        <taxon>Methylohalomonadales</taxon>
        <taxon>Methylohalomonadaceae</taxon>
        <taxon>Methylohalomonas</taxon>
    </lineage>
</organism>
<feature type="transmembrane region" description="Helical" evidence="5">
    <location>
        <begin position="238"/>
        <end position="257"/>
    </location>
</feature>
<evidence type="ECO:0000259" key="6">
    <source>
        <dbReference type="Pfam" id="PF00892"/>
    </source>
</evidence>
<feature type="transmembrane region" description="Helical" evidence="5">
    <location>
        <begin position="207"/>
        <end position="226"/>
    </location>
</feature>
<feature type="transmembrane region" description="Helical" evidence="5">
    <location>
        <begin position="12"/>
        <end position="31"/>
    </location>
</feature>
<evidence type="ECO:0000313" key="7">
    <source>
        <dbReference type="EMBL" id="MCS3903760.1"/>
    </source>
</evidence>
<feature type="transmembrane region" description="Helical" evidence="5">
    <location>
        <begin position="101"/>
        <end position="118"/>
    </location>
</feature>
<keyword evidence="2 5" id="KW-0812">Transmembrane</keyword>
<sequence>MENHTLLRAAGYTLLASLLFAGMGVAVRYASAELPTAVVVFLRNLFGLLALLPWLVGNGGGVQALKTRRLGAHLFRVASGLTAMYCFFYALANLHLAEAVILNYSSPLFIALFALLWLGERASARVMTAIVIGFVGVGLIVKPGSGVWSPAAIAGVGAGVLTALAMVGIRNLSATEPTRRIVFYFSFFATLASAVPMIYHWQTPSAPVFIAMVLAGIGATLAQLLLTKSYSLVPAAQVGPYTYASVIFAAGFGWLLWGEIPDPMSFAGAALIIIAGIMTLRGRQPSPVGNA</sequence>
<dbReference type="GO" id="GO:0016020">
    <property type="term" value="C:membrane"/>
    <property type="evidence" value="ECO:0007669"/>
    <property type="project" value="UniProtKB-SubCell"/>
</dbReference>
<evidence type="ECO:0000256" key="5">
    <source>
        <dbReference type="SAM" id="Phobius"/>
    </source>
</evidence>
<evidence type="ECO:0000256" key="1">
    <source>
        <dbReference type="ARBA" id="ARBA00004141"/>
    </source>
</evidence>
<feature type="transmembrane region" description="Helical" evidence="5">
    <location>
        <begin position="181"/>
        <end position="201"/>
    </location>
</feature>
<keyword evidence="8" id="KW-1185">Reference proteome</keyword>
<dbReference type="SUPFAM" id="SSF103481">
    <property type="entry name" value="Multidrug resistance efflux transporter EmrE"/>
    <property type="match status" value="2"/>
</dbReference>
<evidence type="ECO:0000313" key="8">
    <source>
        <dbReference type="Proteomes" id="UP001204445"/>
    </source>
</evidence>
<evidence type="ECO:0000256" key="3">
    <source>
        <dbReference type="ARBA" id="ARBA00022989"/>
    </source>
</evidence>
<feature type="transmembrane region" description="Helical" evidence="5">
    <location>
        <begin position="77"/>
        <end position="95"/>
    </location>
</feature>
<feature type="transmembrane region" description="Helical" evidence="5">
    <location>
        <begin position="37"/>
        <end position="56"/>
    </location>
</feature>
<dbReference type="AlphaFoldDB" id="A0AAE3L1L4"/>
<proteinExistence type="predicted"/>
<dbReference type="EMBL" id="JANUCT010000011">
    <property type="protein sequence ID" value="MCS3903760.1"/>
    <property type="molecule type" value="Genomic_DNA"/>
</dbReference>
<evidence type="ECO:0000256" key="4">
    <source>
        <dbReference type="ARBA" id="ARBA00023136"/>
    </source>
</evidence>
<dbReference type="InterPro" id="IPR000620">
    <property type="entry name" value="EamA_dom"/>
</dbReference>
<feature type="domain" description="EamA" evidence="6">
    <location>
        <begin position="151"/>
        <end position="279"/>
    </location>
</feature>
<reference evidence="7" key="1">
    <citation type="submission" date="2022-08" db="EMBL/GenBank/DDBJ databases">
        <title>Genomic Encyclopedia of Type Strains, Phase III (KMG-III): the genomes of soil and plant-associated and newly described type strains.</title>
        <authorList>
            <person name="Whitman W."/>
        </authorList>
    </citation>
    <scope>NUCLEOTIDE SEQUENCE</scope>
    <source>
        <strain evidence="7">HMT 1</strain>
    </source>
</reference>
<evidence type="ECO:0000256" key="2">
    <source>
        <dbReference type="ARBA" id="ARBA00022692"/>
    </source>
</evidence>